<dbReference type="PANTHER" id="PTHR31115">
    <property type="entry name" value="OS05G0107300 PROTEIN"/>
    <property type="match status" value="1"/>
</dbReference>
<feature type="region of interest" description="Disordered" evidence="1">
    <location>
        <begin position="1"/>
        <end position="61"/>
    </location>
</feature>
<feature type="compositionally biased region" description="Basic and acidic residues" evidence="1">
    <location>
        <begin position="1120"/>
        <end position="1136"/>
    </location>
</feature>
<comment type="caution">
    <text evidence="2">The sequence shown here is derived from an EMBL/GenBank/DDBJ whole genome shotgun (WGS) entry which is preliminary data.</text>
</comment>
<feature type="compositionally biased region" description="Polar residues" evidence="1">
    <location>
        <begin position="44"/>
        <end position="61"/>
    </location>
</feature>
<feature type="region of interest" description="Disordered" evidence="1">
    <location>
        <begin position="1111"/>
        <end position="1168"/>
    </location>
</feature>
<organism evidence="2 3">
    <name type="scientific">Kingdonia uniflora</name>
    <dbReference type="NCBI Taxonomy" id="39325"/>
    <lineage>
        <taxon>Eukaryota</taxon>
        <taxon>Viridiplantae</taxon>
        <taxon>Streptophyta</taxon>
        <taxon>Embryophyta</taxon>
        <taxon>Tracheophyta</taxon>
        <taxon>Spermatophyta</taxon>
        <taxon>Magnoliopsida</taxon>
        <taxon>Ranunculales</taxon>
        <taxon>Circaeasteraceae</taxon>
        <taxon>Kingdonia</taxon>
    </lineage>
</organism>
<dbReference type="EMBL" id="JACGCM010001644">
    <property type="protein sequence ID" value="KAF6152322.1"/>
    <property type="molecule type" value="Genomic_DNA"/>
</dbReference>
<gene>
    <name evidence="2" type="ORF">GIB67_005976</name>
</gene>
<feature type="compositionally biased region" description="Polar residues" evidence="1">
    <location>
        <begin position="319"/>
        <end position="334"/>
    </location>
</feature>
<evidence type="ECO:0000256" key="1">
    <source>
        <dbReference type="SAM" id="MobiDB-lite"/>
    </source>
</evidence>
<dbReference type="OrthoDB" id="1915143at2759"/>
<reference evidence="2 3" key="1">
    <citation type="journal article" date="2020" name="IScience">
        <title>Genome Sequencing of the Endangered Kingdonia uniflora (Circaeasteraceae, Ranunculales) Reveals Potential Mechanisms of Evolutionary Specialization.</title>
        <authorList>
            <person name="Sun Y."/>
            <person name="Deng T."/>
            <person name="Zhang A."/>
            <person name="Moore M.J."/>
            <person name="Landis J.B."/>
            <person name="Lin N."/>
            <person name="Zhang H."/>
            <person name="Zhang X."/>
            <person name="Huang J."/>
            <person name="Zhang X."/>
            <person name="Sun H."/>
            <person name="Wang H."/>
        </authorList>
    </citation>
    <scope>NUCLEOTIDE SEQUENCE [LARGE SCALE GENOMIC DNA]</scope>
    <source>
        <strain evidence="2">TB1705</strain>
        <tissue evidence="2">Leaf</tissue>
    </source>
</reference>
<feature type="region of interest" description="Disordered" evidence="1">
    <location>
        <begin position="510"/>
        <end position="530"/>
    </location>
</feature>
<accession>A0A7J7MBW4</accession>
<protein>
    <submittedName>
        <fullName evidence="2">Uncharacterized protein</fullName>
    </submittedName>
</protein>
<proteinExistence type="predicted"/>
<keyword evidence="3" id="KW-1185">Reference proteome</keyword>
<feature type="compositionally biased region" description="Basic and acidic residues" evidence="1">
    <location>
        <begin position="299"/>
        <end position="318"/>
    </location>
</feature>
<evidence type="ECO:0000313" key="3">
    <source>
        <dbReference type="Proteomes" id="UP000541444"/>
    </source>
</evidence>
<feature type="region of interest" description="Disordered" evidence="1">
    <location>
        <begin position="350"/>
        <end position="466"/>
    </location>
</feature>
<sequence>MANSSKFDVSSGISNKPIYPSGQRRASMASSLDRSGSFRESTENRTLPSVPSTSRTGSSVSHGDLLNIVRGLSFDANMLYTSQKFSPNIEVNRLISGALGMSSDGSLLGTVNTKMLPSSSMEELKRIKASLQDESVAARDRTRNLNEVISKFDKGIQNVISRKRSRSDVAASDRSNAMLAGDRLVLGGSTGKARTQSNQISNGYDIETQNLEARTKNGTPNKRIRTSMLDGQMDARSNALQRPSGVTDRDKEIIGHTNVVQPEEKDRTLSIGGDGWEKSKMKKKRSGIKTDAISTGDLDGDRDSKREVQRKLSNDVRSRSSNSHGFRSGVSSGASGLGKLDAISQHTDLGIRSIPRSDQDNVSFSDDRRDRPIGSDKERVSVKAINKPHVGEPNSSTCPVTTTKVNTSIRTPRSGPATVSKSSPYVHQAIPNDWELSSSPNNRKRTPSARSSSPPVAQWAGQRPQKISRVARRSNLIPLVSSNDEALASGAIANVSPQHVKLRGDNVSSAALSESEESGAAEIKSKDKGKKYSQVEEKDGHSALGVANLVSSSRKNNKMPVGKLEDGVRRQGRTIRGFTSPRSGVRMPGERVDNSATAKQVRSARFGLDKIESKAGRPPTKKLSERKTYTRPKHAVNDAALDFSVEPDDGHAELLAAANTALNPACASFNLFWRQVEPSFGYVSAEDMSFLKQQGDLGSSSPIPTIVSTCKVDSNPLCNGIGLTECERDLELAREVKLEPSEDNPLYQRVMAALISEEVAEELFCNGDEDFKFDDYGNTFEIDDGSESDSWNQQSLGSIQTVGRPASNGYRITATRRYIDEVEQDESDCADITGDLNVGMVSNFGRSLICLQKNQAVQPDMACSEFQYKQMSLDERTLLEVQSIGIFPELKPGITAREGEQMEEEIMRLNENLHEVVSKMKPLVSKLEKSAMCAREFQEREIESCALDKLVGMSYDKYMTCFGRNASCGKGTSAKLAKQAARSFVNQTLYRCQKFENTGESCFNDPVFKDMFRSVSTHVNSVERAGRIVEEESLKIVANTPIRPSELRVSASQGPQHVPSPISQSGLYIDNRDFQSINCFSDQITCKEDFGANRVKKRELLLDDLGGTIAGSLPTGTKGKRSERDREGKRSERETISRNGTAKIGRTSLTNNSKGERKPKVKSKQKTTHLSASVNVLGNKASENKPFEMAITNSNNVKKKNEFCVDTDSEALDLSNLPDDLDGQGEDLASWLNIDDDALLDDDFMGLEIPMDDLSDLNMMV</sequence>
<dbReference type="Proteomes" id="UP000541444">
    <property type="component" value="Unassembled WGS sequence"/>
</dbReference>
<dbReference type="PANTHER" id="PTHR31115:SF3">
    <property type="entry name" value="EXPRESSED PROTEIN"/>
    <property type="match status" value="1"/>
</dbReference>
<name>A0A7J7MBW4_9MAGN</name>
<feature type="region of interest" description="Disordered" evidence="1">
    <location>
        <begin position="260"/>
        <end position="338"/>
    </location>
</feature>
<feature type="compositionally biased region" description="Polar residues" evidence="1">
    <location>
        <begin position="1"/>
        <end position="14"/>
    </location>
</feature>
<dbReference type="AlphaFoldDB" id="A0A7J7MBW4"/>
<feature type="compositionally biased region" description="Basic and acidic residues" evidence="1">
    <location>
        <begin position="355"/>
        <end position="381"/>
    </location>
</feature>
<feature type="compositionally biased region" description="Basic residues" evidence="1">
    <location>
        <begin position="1157"/>
        <end position="1167"/>
    </location>
</feature>
<feature type="compositionally biased region" description="Polar residues" evidence="1">
    <location>
        <begin position="393"/>
        <end position="425"/>
    </location>
</feature>
<feature type="region of interest" description="Disordered" evidence="1">
    <location>
        <begin position="575"/>
        <end position="596"/>
    </location>
</feature>
<evidence type="ECO:0000313" key="2">
    <source>
        <dbReference type="EMBL" id="KAF6152322.1"/>
    </source>
</evidence>